<feature type="region of interest" description="Disordered" evidence="1">
    <location>
        <begin position="67"/>
        <end position="404"/>
    </location>
</feature>
<proteinExistence type="predicted"/>
<dbReference type="EMBL" id="JAMYJR010000007">
    <property type="protein sequence ID" value="MCO8270638.1"/>
    <property type="molecule type" value="Genomic_DNA"/>
</dbReference>
<feature type="compositionally biased region" description="Low complexity" evidence="1">
    <location>
        <begin position="68"/>
        <end position="87"/>
    </location>
</feature>
<evidence type="ECO:0000313" key="3">
    <source>
        <dbReference type="Proteomes" id="UP001523369"/>
    </source>
</evidence>
<feature type="compositionally biased region" description="Polar residues" evidence="1">
    <location>
        <begin position="305"/>
        <end position="314"/>
    </location>
</feature>
<evidence type="ECO:0000313" key="2">
    <source>
        <dbReference type="EMBL" id="MCO8270638.1"/>
    </source>
</evidence>
<feature type="compositionally biased region" description="Polar residues" evidence="1">
    <location>
        <begin position="374"/>
        <end position="387"/>
    </location>
</feature>
<reference evidence="2 3" key="1">
    <citation type="submission" date="2022-06" db="EMBL/GenBank/DDBJ databases">
        <title>New Species of the Genus Actinoplanes, ActinopZanes ferrugineus.</title>
        <authorList>
            <person name="Ding P."/>
        </authorList>
    </citation>
    <scope>NUCLEOTIDE SEQUENCE [LARGE SCALE GENOMIC DNA]</scope>
    <source>
        <strain evidence="2 3">TRM88003</strain>
    </source>
</reference>
<name>A0ABT1DII2_9ACTN</name>
<dbReference type="InterPro" id="IPR011049">
    <property type="entry name" value="Serralysin-like_metalloprot_C"/>
</dbReference>
<evidence type="ECO:0000256" key="1">
    <source>
        <dbReference type="SAM" id="MobiDB-lite"/>
    </source>
</evidence>
<dbReference type="Proteomes" id="UP001523369">
    <property type="component" value="Unassembled WGS sequence"/>
</dbReference>
<feature type="compositionally biased region" description="Basic and acidic residues" evidence="1">
    <location>
        <begin position="267"/>
        <end position="277"/>
    </location>
</feature>
<feature type="compositionally biased region" description="Low complexity" evidence="1">
    <location>
        <begin position="146"/>
        <end position="164"/>
    </location>
</feature>
<gene>
    <name evidence="2" type="ORF">M1L60_08505</name>
</gene>
<feature type="compositionally biased region" description="Polar residues" evidence="1">
    <location>
        <begin position="321"/>
        <end position="330"/>
    </location>
</feature>
<feature type="compositionally biased region" description="Low complexity" evidence="1">
    <location>
        <begin position="95"/>
        <end position="127"/>
    </location>
</feature>
<protein>
    <submittedName>
        <fullName evidence="2">Uncharacterized protein</fullName>
    </submittedName>
</protein>
<dbReference type="SUPFAM" id="SSF101967">
    <property type="entry name" value="Adhesin YadA, collagen-binding domain"/>
    <property type="match status" value="1"/>
</dbReference>
<keyword evidence="3" id="KW-1185">Reference proteome</keyword>
<comment type="caution">
    <text evidence="2">The sequence shown here is derived from an EMBL/GenBank/DDBJ whole genome shotgun (WGS) entry which is preliminary data.</text>
</comment>
<sequence>MTAPGDLVLIILLVAVFVASCGYAAGRMHQRYQLKQDREAAYRDGYETASSKVFSLAARVASRKRPARGAAAVQPGSAAGGAASPGSSGAGLPGSGRVRPGASPSGAAAPGPGRAGSDLPGSSLAGAGSPGAGVDAGKPFDLSREGGAVTSAATGVGAPGPAGSMAHSAHSADPGRAFRHQGVPGPELIIPRRRRSASDDLVEEANGLGFPAPPPPPRNTVAEPAALGGVNYQLFRDPRPADGSAPVLGRRDTPADASMTAGGKHTCPTDRSSEAGGKHTVLADASSAADGNHTVPTDPPPATSGKHTVTTHASSAADGLHTSTANSSSAADGLHSSTANSSSAAGGRHTVPDELVQAATYRLPPDRVFRAKVPNSTPLPEQTTTHLSVPKPRRRADDNVVPPS</sequence>
<feature type="compositionally biased region" description="Low complexity" evidence="1">
    <location>
        <begin position="336"/>
        <end position="345"/>
    </location>
</feature>
<organism evidence="2 3">
    <name type="scientific">Paractinoplanes aksuensis</name>
    <dbReference type="NCBI Taxonomy" id="2939490"/>
    <lineage>
        <taxon>Bacteria</taxon>
        <taxon>Bacillati</taxon>
        <taxon>Actinomycetota</taxon>
        <taxon>Actinomycetes</taxon>
        <taxon>Micromonosporales</taxon>
        <taxon>Micromonosporaceae</taxon>
        <taxon>Paractinoplanes</taxon>
    </lineage>
</organism>
<accession>A0ABT1DII2</accession>
<dbReference type="RefSeq" id="WP_253236774.1">
    <property type="nucleotide sequence ID" value="NZ_JAMYJR010000007.1"/>
</dbReference>